<dbReference type="RefSeq" id="WP_142603419.1">
    <property type="nucleotide sequence ID" value="NZ_FXSZ01000004.1"/>
</dbReference>
<dbReference type="InterPro" id="IPR003781">
    <property type="entry name" value="CoA-bd"/>
</dbReference>
<evidence type="ECO:0000259" key="1">
    <source>
        <dbReference type="Pfam" id="PF13380"/>
    </source>
</evidence>
<evidence type="ECO:0000313" key="3">
    <source>
        <dbReference type="Proteomes" id="UP000315971"/>
    </source>
</evidence>
<proteinExistence type="predicted"/>
<dbReference type="OrthoDB" id="708726at2"/>
<dbReference type="AlphaFoldDB" id="A0A521CSE5"/>
<gene>
    <name evidence="2" type="ORF">SAMN06265350_104329</name>
</gene>
<keyword evidence="3" id="KW-1185">Reference proteome</keyword>
<sequence>MSEKKKTLVLGASINPERYSYKAIHRLVQHGHPVVAIGMSSGEVAGIHIEQVNHIYKDIDTITLYVGPLNQPFFYNYIIDTKPKRIIFNPGTENQELLKLAVENGIETELACTLVLLSVNNY</sequence>
<dbReference type="SUPFAM" id="SSF51735">
    <property type="entry name" value="NAD(P)-binding Rossmann-fold domains"/>
    <property type="match status" value="1"/>
</dbReference>
<evidence type="ECO:0000313" key="2">
    <source>
        <dbReference type="EMBL" id="SMO62419.1"/>
    </source>
</evidence>
<dbReference type="Proteomes" id="UP000315971">
    <property type="component" value="Unassembled WGS sequence"/>
</dbReference>
<name>A0A521CSE5_9SPHI</name>
<dbReference type="InterPro" id="IPR036291">
    <property type="entry name" value="NAD(P)-bd_dom_sf"/>
</dbReference>
<feature type="domain" description="CoA-binding" evidence="1">
    <location>
        <begin position="5"/>
        <end position="116"/>
    </location>
</feature>
<organism evidence="2 3">
    <name type="scientific">Solitalea koreensis</name>
    <dbReference type="NCBI Taxonomy" id="543615"/>
    <lineage>
        <taxon>Bacteria</taxon>
        <taxon>Pseudomonadati</taxon>
        <taxon>Bacteroidota</taxon>
        <taxon>Sphingobacteriia</taxon>
        <taxon>Sphingobacteriales</taxon>
        <taxon>Sphingobacteriaceae</taxon>
        <taxon>Solitalea</taxon>
    </lineage>
</organism>
<accession>A0A521CSE5</accession>
<dbReference type="EMBL" id="FXSZ01000004">
    <property type="protein sequence ID" value="SMO62419.1"/>
    <property type="molecule type" value="Genomic_DNA"/>
</dbReference>
<dbReference type="Pfam" id="PF13380">
    <property type="entry name" value="CoA_binding_2"/>
    <property type="match status" value="1"/>
</dbReference>
<reference evidence="2 3" key="1">
    <citation type="submission" date="2017-05" db="EMBL/GenBank/DDBJ databases">
        <authorList>
            <person name="Varghese N."/>
            <person name="Submissions S."/>
        </authorList>
    </citation>
    <scope>NUCLEOTIDE SEQUENCE [LARGE SCALE GENOMIC DNA]</scope>
    <source>
        <strain evidence="2 3">DSM 21342</strain>
    </source>
</reference>
<protein>
    <recommendedName>
        <fullName evidence="1">CoA-binding domain-containing protein</fullName>
    </recommendedName>
</protein>
<dbReference type="Gene3D" id="3.40.50.720">
    <property type="entry name" value="NAD(P)-binding Rossmann-like Domain"/>
    <property type="match status" value="1"/>
</dbReference>